<feature type="transmembrane region" description="Helical" evidence="1">
    <location>
        <begin position="114"/>
        <end position="134"/>
    </location>
</feature>
<dbReference type="GO" id="GO:0140359">
    <property type="term" value="F:ABC-type transporter activity"/>
    <property type="evidence" value="ECO:0007669"/>
    <property type="project" value="InterPro"/>
</dbReference>
<dbReference type="GO" id="GO:0005886">
    <property type="term" value="C:plasma membrane"/>
    <property type="evidence" value="ECO:0007669"/>
    <property type="project" value="UniProtKB-SubCell"/>
</dbReference>
<organism evidence="2 3">
    <name type="scientific">Companilactobacillus nodensis DSM 19682 = JCM 14932 = NBRC 107160</name>
    <dbReference type="NCBI Taxonomy" id="1423775"/>
    <lineage>
        <taxon>Bacteria</taxon>
        <taxon>Bacillati</taxon>
        <taxon>Bacillota</taxon>
        <taxon>Bacilli</taxon>
        <taxon>Lactobacillales</taxon>
        <taxon>Lactobacillaceae</taxon>
        <taxon>Companilactobacillus</taxon>
    </lineage>
</organism>
<keyword evidence="1" id="KW-0472">Membrane</keyword>
<dbReference type="STRING" id="1423775.FD03_GL002366"/>
<dbReference type="PATRIC" id="fig|1423775.4.peg.2407"/>
<proteinExistence type="predicted"/>
<name>A0A0R1K4Q0_9LACO</name>
<protein>
    <submittedName>
        <fullName evidence="2">ABC transporter permease</fullName>
    </submittedName>
</protein>
<comment type="caution">
    <text evidence="2">The sequence shown here is derived from an EMBL/GenBank/DDBJ whole genome shotgun (WGS) entry which is preliminary data.</text>
</comment>
<keyword evidence="3" id="KW-1185">Reference proteome</keyword>
<feature type="transmembrane region" description="Helical" evidence="1">
    <location>
        <begin position="77"/>
        <end position="94"/>
    </location>
</feature>
<dbReference type="Proteomes" id="UP000051248">
    <property type="component" value="Unassembled WGS sequence"/>
</dbReference>
<dbReference type="RefSeq" id="WP_025023903.1">
    <property type="nucleotide sequence ID" value="NZ_AZDZ01000022.1"/>
</dbReference>
<feature type="transmembrane region" description="Helical" evidence="1">
    <location>
        <begin position="21"/>
        <end position="39"/>
    </location>
</feature>
<dbReference type="EMBL" id="AZDZ01000022">
    <property type="protein sequence ID" value="KRK78590.1"/>
    <property type="molecule type" value="Genomic_DNA"/>
</dbReference>
<dbReference type="AlphaFoldDB" id="A0A0R1K4Q0"/>
<evidence type="ECO:0000313" key="3">
    <source>
        <dbReference type="Proteomes" id="UP000051248"/>
    </source>
</evidence>
<gene>
    <name evidence="2" type="ORF">FD03_GL002366</name>
</gene>
<keyword evidence="1" id="KW-0812">Transmembrane</keyword>
<sequence length="254" mass="28614">MRATWFFIRKELLESWRSYHLLIIAVVFVIFGIEGPLMAKLTPEILKMASGSGMTIKMTDPTSLDSWQQYYKNMTQIGIYVLAVIFSGTISGEVSRGTLINLVTKGLPRYSVVLAKYIVAYFQWCLALVTAFFINWVYTAYYFSDNKSPNVLTGLWPLLIFGSMFVAVTIFGSALGKSNYLGFLTAVVAFIFLTLLNLFKDVKRYNPISLVTDNMSLVKGTEKISHIMPAVWITILSAVVLVYLAVLLLKHKKL</sequence>
<dbReference type="OrthoDB" id="4187110at2"/>
<accession>A0A0R1K4Q0</accession>
<evidence type="ECO:0000256" key="1">
    <source>
        <dbReference type="SAM" id="Phobius"/>
    </source>
</evidence>
<dbReference type="eggNOG" id="COG1277">
    <property type="taxonomic scope" value="Bacteria"/>
</dbReference>
<feature type="transmembrane region" description="Helical" evidence="1">
    <location>
        <begin position="180"/>
        <end position="199"/>
    </location>
</feature>
<evidence type="ECO:0000313" key="2">
    <source>
        <dbReference type="EMBL" id="KRK78590.1"/>
    </source>
</evidence>
<keyword evidence="1" id="KW-1133">Transmembrane helix</keyword>
<reference evidence="2 3" key="1">
    <citation type="journal article" date="2015" name="Genome Announc.">
        <title>Expanding the biotechnology potential of lactobacilli through comparative genomics of 213 strains and associated genera.</title>
        <authorList>
            <person name="Sun Z."/>
            <person name="Harris H.M."/>
            <person name="McCann A."/>
            <person name="Guo C."/>
            <person name="Argimon S."/>
            <person name="Zhang W."/>
            <person name="Yang X."/>
            <person name="Jeffery I.B."/>
            <person name="Cooney J.C."/>
            <person name="Kagawa T.F."/>
            <person name="Liu W."/>
            <person name="Song Y."/>
            <person name="Salvetti E."/>
            <person name="Wrobel A."/>
            <person name="Rasinkangas P."/>
            <person name="Parkhill J."/>
            <person name="Rea M.C."/>
            <person name="O'Sullivan O."/>
            <person name="Ritari J."/>
            <person name="Douillard F.P."/>
            <person name="Paul Ross R."/>
            <person name="Yang R."/>
            <person name="Briner A.E."/>
            <person name="Felis G.E."/>
            <person name="de Vos W.M."/>
            <person name="Barrangou R."/>
            <person name="Klaenhammer T.R."/>
            <person name="Caufield P.W."/>
            <person name="Cui Y."/>
            <person name="Zhang H."/>
            <person name="O'Toole P.W."/>
        </authorList>
    </citation>
    <scope>NUCLEOTIDE SEQUENCE [LARGE SCALE GENOMIC DNA]</scope>
    <source>
        <strain evidence="2 3">DSM 19682</strain>
    </source>
</reference>
<feature type="transmembrane region" description="Helical" evidence="1">
    <location>
        <begin position="227"/>
        <end position="249"/>
    </location>
</feature>
<feature type="transmembrane region" description="Helical" evidence="1">
    <location>
        <begin position="154"/>
        <end position="173"/>
    </location>
</feature>